<dbReference type="Proteomes" id="UP000651475">
    <property type="component" value="Unassembled WGS sequence"/>
</dbReference>
<keyword evidence="1" id="KW-1133">Transmembrane helix</keyword>
<gene>
    <name evidence="2" type="ORF">H8S65_00265</name>
</gene>
<evidence type="ECO:0000313" key="3">
    <source>
        <dbReference type="Proteomes" id="UP000651475"/>
    </source>
</evidence>
<keyword evidence="1" id="KW-0472">Membrane</keyword>
<evidence type="ECO:0000256" key="1">
    <source>
        <dbReference type="SAM" id="Phobius"/>
    </source>
</evidence>
<protein>
    <submittedName>
        <fullName evidence="2">Uncharacterized protein</fullName>
    </submittedName>
</protein>
<proteinExistence type="predicted"/>
<accession>A0ABR7DIF1</accession>
<dbReference type="RefSeq" id="WP_186927963.1">
    <property type="nucleotide sequence ID" value="NZ_JACOOJ010000001.1"/>
</dbReference>
<name>A0ABR7DIF1_9BACT</name>
<reference evidence="2 3" key="1">
    <citation type="submission" date="2020-08" db="EMBL/GenBank/DDBJ databases">
        <title>Genome public.</title>
        <authorList>
            <person name="Liu C."/>
            <person name="Sun Q."/>
        </authorList>
    </citation>
    <scope>NUCLEOTIDE SEQUENCE [LARGE SCALE GENOMIC DNA]</scope>
    <source>
        <strain evidence="2 3">NSJ-79</strain>
    </source>
</reference>
<keyword evidence="1" id="KW-0812">Transmembrane</keyword>
<feature type="transmembrane region" description="Helical" evidence="1">
    <location>
        <begin position="7"/>
        <end position="23"/>
    </location>
</feature>
<comment type="caution">
    <text evidence="2">The sequence shown here is derived from an EMBL/GenBank/DDBJ whole genome shotgun (WGS) entry which is preliminary data.</text>
</comment>
<evidence type="ECO:0000313" key="2">
    <source>
        <dbReference type="EMBL" id="MBC5631214.1"/>
    </source>
</evidence>
<keyword evidence="3" id="KW-1185">Reference proteome</keyword>
<sequence>MKINKDLVDATMMLSFIILVLIGTTDFSNLLLKEITMGGLALLSVAMIALRVIQMRQEANSPKQEEYEY</sequence>
<dbReference type="EMBL" id="JACOOJ010000001">
    <property type="protein sequence ID" value="MBC5631214.1"/>
    <property type="molecule type" value="Genomic_DNA"/>
</dbReference>
<feature type="transmembrane region" description="Helical" evidence="1">
    <location>
        <begin position="35"/>
        <end position="53"/>
    </location>
</feature>
<organism evidence="2 3">
    <name type="scientific">Parabacteroides hominis</name>
    <dbReference type="NCBI Taxonomy" id="2763057"/>
    <lineage>
        <taxon>Bacteria</taxon>
        <taxon>Pseudomonadati</taxon>
        <taxon>Bacteroidota</taxon>
        <taxon>Bacteroidia</taxon>
        <taxon>Bacteroidales</taxon>
        <taxon>Tannerellaceae</taxon>
        <taxon>Parabacteroides</taxon>
    </lineage>
</organism>